<dbReference type="Gene3D" id="1.10.150.650">
    <property type="match status" value="1"/>
</dbReference>
<dbReference type="RefSeq" id="WP_206292482.1">
    <property type="nucleotide sequence ID" value="NZ_CP063458.1"/>
</dbReference>
<sequence>MTQTYVDLHCHSTASDGTLPPAEVVRLAALRELTGLALTDHDTINGVAEAAAAARSAGIDFITGIEISAEYAPGTMHILGYGVNPESTVLRDLTATLLGGRDDRNPRIIARLQELNVAITMEEVEIEAKVPVATADGGEPKRKPIGRPHIAAILLRKGYVNSIKQAFDKYLAPGGLAYFDKERLSPHTALQMIHDSGGISVLAHPVQLKYTNDAQLETVLKDLVDHGLGGIEVIHSDHDQKLVEQYTGLAKRYDLVTTGGSDFHGTNKKDIDLGTARGRRIPRAFFDGLKEAIAERCTA</sequence>
<dbReference type="GO" id="GO:0004534">
    <property type="term" value="F:5'-3' RNA exonuclease activity"/>
    <property type="evidence" value="ECO:0007669"/>
    <property type="project" value="TreeGrafter"/>
</dbReference>
<evidence type="ECO:0000259" key="1">
    <source>
        <dbReference type="SMART" id="SM00481"/>
    </source>
</evidence>
<dbReference type="PANTHER" id="PTHR42924:SF3">
    <property type="entry name" value="POLYMERASE_HISTIDINOL PHOSPHATASE N-TERMINAL DOMAIN-CONTAINING PROTEIN"/>
    <property type="match status" value="1"/>
</dbReference>
<evidence type="ECO:0000313" key="2">
    <source>
        <dbReference type="EMBL" id="QOV89442.1"/>
    </source>
</evidence>
<feature type="domain" description="Polymerase/histidinol phosphatase N-terminal" evidence="1">
    <location>
        <begin position="6"/>
        <end position="71"/>
    </location>
</feature>
<dbReference type="InterPro" id="IPR004013">
    <property type="entry name" value="PHP_dom"/>
</dbReference>
<dbReference type="InterPro" id="IPR052018">
    <property type="entry name" value="PHP_domain"/>
</dbReference>
<organism evidence="2 3">
    <name type="scientific">Humisphaera borealis</name>
    <dbReference type="NCBI Taxonomy" id="2807512"/>
    <lineage>
        <taxon>Bacteria</taxon>
        <taxon>Pseudomonadati</taxon>
        <taxon>Planctomycetota</taxon>
        <taxon>Phycisphaerae</taxon>
        <taxon>Tepidisphaerales</taxon>
        <taxon>Tepidisphaeraceae</taxon>
        <taxon>Humisphaera</taxon>
    </lineage>
</organism>
<dbReference type="Gene3D" id="3.20.20.140">
    <property type="entry name" value="Metal-dependent hydrolases"/>
    <property type="match status" value="1"/>
</dbReference>
<dbReference type="EMBL" id="CP063458">
    <property type="protein sequence ID" value="QOV89442.1"/>
    <property type="molecule type" value="Genomic_DNA"/>
</dbReference>
<dbReference type="Pfam" id="PF02811">
    <property type="entry name" value="PHP"/>
    <property type="match status" value="1"/>
</dbReference>
<dbReference type="PANTHER" id="PTHR42924">
    <property type="entry name" value="EXONUCLEASE"/>
    <property type="match status" value="1"/>
</dbReference>
<proteinExistence type="predicted"/>
<dbReference type="CDD" id="cd07438">
    <property type="entry name" value="PHP_HisPPase_AMP"/>
    <property type="match status" value="1"/>
</dbReference>
<reference evidence="2 3" key="1">
    <citation type="submission" date="2020-10" db="EMBL/GenBank/DDBJ databases">
        <title>Wide distribution of Phycisphaera-like planctomycetes from WD2101 soil group in peatlands and genome analysis of the first cultivated representative.</title>
        <authorList>
            <person name="Dedysh S.N."/>
            <person name="Beletsky A.V."/>
            <person name="Ivanova A."/>
            <person name="Kulichevskaya I.S."/>
            <person name="Suzina N.E."/>
            <person name="Philippov D.A."/>
            <person name="Rakitin A.L."/>
            <person name="Mardanov A.V."/>
            <person name="Ravin N.V."/>
        </authorList>
    </citation>
    <scope>NUCLEOTIDE SEQUENCE [LARGE SCALE GENOMIC DNA]</scope>
    <source>
        <strain evidence="2 3">M1803</strain>
    </source>
</reference>
<gene>
    <name evidence="2" type="ORF">IPV69_25130</name>
</gene>
<dbReference type="InterPro" id="IPR003141">
    <property type="entry name" value="Pol/His_phosphatase_N"/>
</dbReference>
<name>A0A7M2WW52_9BACT</name>
<protein>
    <submittedName>
        <fullName evidence="2">PHP domain-containing protein</fullName>
    </submittedName>
</protein>
<dbReference type="Proteomes" id="UP000593765">
    <property type="component" value="Chromosome"/>
</dbReference>
<evidence type="ECO:0000313" key="3">
    <source>
        <dbReference type="Proteomes" id="UP000593765"/>
    </source>
</evidence>
<dbReference type="AlphaFoldDB" id="A0A7M2WW52"/>
<dbReference type="SMART" id="SM00481">
    <property type="entry name" value="POLIIIAc"/>
    <property type="match status" value="1"/>
</dbReference>
<dbReference type="SUPFAM" id="SSF89550">
    <property type="entry name" value="PHP domain-like"/>
    <property type="match status" value="1"/>
</dbReference>
<accession>A0A7M2WW52</accession>
<dbReference type="KEGG" id="hbs:IPV69_25130"/>
<dbReference type="InterPro" id="IPR016195">
    <property type="entry name" value="Pol/histidinol_Pase-like"/>
</dbReference>
<dbReference type="GO" id="GO:0035312">
    <property type="term" value="F:5'-3' DNA exonuclease activity"/>
    <property type="evidence" value="ECO:0007669"/>
    <property type="project" value="TreeGrafter"/>
</dbReference>
<keyword evidence="3" id="KW-1185">Reference proteome</keyword>